<evidence type="ECO:0000256" key="3">
    <source>
        <dbReference type="ARBA" id="ARBA00022448"/>
    </source>
</evidence>
<evidence type="ECO:0000256" key="7">
    <source>
        <dbReference type="ARBA" id="ARBA00023136"/>
    </source>
</evidence>
<dbReference type="GO" id="GO:0034220">
    <property type="term" value="P:monoatomic ion transmembrane transport"/>
    <property type="evidence" value="ECO:0007669"/>
    <property type="project" value="UniProtKB-KW"/>
</dbReference>
<accession>A0AAN9R3X0</accession>
<keyword evidence="7 10" id="KW-0472">Membrane</keyword>
<reference evidence="11 12" key="1">
    <citation type="submission" date="2024-01" db="EMBL/GenBank/DDBJ databases">
        <title>The genomes of 5 underutilized Papilionoideae crops provide insights into root nodulation and disease resistanc.</title>
        <authorList>
            <person name="Jiang F."/>
        </authorList>
    </citation>
    <scope>NUCLEOTIDE SEQUENCE [LARGE SCALE GENOMIC DNA]</scope>
    <source>
        <strain evidence="11">JINMINGXINNONG_FW02</strain>
        <tissue evidence="11">Leaves</tissue>
    </source>
</reference>
<evidence type="ECO:0000313" key="12">
    <source>
        <dbReference type="Proteomes" id="UP001374584"/>
    </source>
</evidence>
<name>A0AAN9R3X0_PHACN</name>
<feature type="transmembrane region" description="Helical" evidence="10">
    <location>
        <begin position="194"/>
        <end position="212"/>
    </location>
</feature>
<keyword evidence="5 10" id="KW-1133">Transmembrane helix</keyword>
<feature type="transmembrane region" description="Helical" evidence="10">
    <location>
        <begin position="132"/>
        <end position="152"/>
    </location>
</feature>
<comment type="subcellular location">
    <subcellularLocation>
        <location evidence="1">Membrane</location>
        <topology evidence="1">Multi-pass membrane protein</topology>
    </subcellularLocation>
</comment>
<keyword evidence="4 10" id="KW-0812">Transmembrane</keyword>
<feature type="region of interest" description="Disordered" evidence="9">
    <location>
        <begin position="386"/>
        <end position="442"/>
    </location>
</feature>
<evidence type="ECO:0008006" key="13">
    <source>
        <dbReference type="Google" id="ProtNLM"/>
    </source>
</evidence>
<dbReference type="AlphaFoldDB" id="A0AAN9R3X0"/>
<dbReference type="EMBL" id="JAYMYR010000006">
    <property type="protein sequence ID" value="KAK7357936.1"/>
    <property type="molecule type" value="Genomic_DNA"/>
</dbReference>
<evidence type="ECO:0000256" key="1">
    <source>
        <dbReference type="ARBA" id="ARBA00004141"/>
    </source>
</evidence>
<organism evidence="11 12">
    <name type="scientific">Phaseolus coccineus</name>
    <name type="common">Scarlet runner bean</name>
    <name type="synonym">Phaseolus multiflorus</name>
    <dbReference type="NCBI Taxonomy" id="3886"/>
    <lineage>
        <taxon>Eukaryota</taxon>
        <taxon>Viridiplantae</taxon>
        <taxon>Streptophyta</taxon>
        <taxon>Embryophyta</taxon>
        <taxon>Tracheophyta</taxon>
        <taxon>Spermatophyta</taxon>
        <taxon>Magnoliopsida</taxon>
        <taxon>eudicotyledons</taxon>
        <taxon>Gunneridae</taxon>
        <taxon>Pentapetalae</taxon>
        <taxon>rosids</taxon>
        <taxon>fabids</taxon>
        <taxon>Fabales</taxon>
        <taxon>Fabaceae</taxon>
        <taxon>Papilionoideae</taxon>
        <taxon>50 kb inversion clade</taxon>
        <taxon>NPAAA clade</taxon>
        <taxon>indigoferoid/millettioid clade</taxon>
        <taxon>Phaseoleae</taxon>
        <taxon>Phaseolus</taxon>
    </lineage>
</organism>
<protein>
    <recommendedName>
        <fullName evidence="13">Aluminum-activated malate transporter 12</fullName>
    </recommendedName>
</protein>
<feature type="transmembrane region" description="Helical" evidence="10">
    <location>
        <begin position="164"/>
        <end position="182"/>
    </location>
</feature>
<dbReference type="GO" id="GO:0015743">
    <property type="term" value="P:malate transport"/>
    <property type="evidence" value="ECO:0007669"/>
    <property type="project" value="InterPro"/>
</dbReference>
<evidence type="ECO:0000256" key="9">
    <source>
        <dbReference type="SAM" id="MobiDB-lite"/>
    </source>
</evidence>
<evidence type="ECO:0000256" key="8">
    <source>
        <dbReference type="ARBA" id="ARBA00023303"/>
    </source>
</evidence>
<feature type="transmembrane region" description="Helical" evidence="10">
    <location>
        <begin position="83"/>
        <end position="103"/>
    </location>
</feature>
<dbReference type="Proteomes" id="UP001374584">
    <property type="component" value="Unassembled WGS sequence"/>
</dbReference>
<dbReference type="GO" id="GO:0016020">
    <property type="term" value="C:membrane"/>
    <property type="evidence" value="ECO:0007669"/>
    <property type="project" value="UniProtKB-SubCell"/>
</dbReference>
<evidence type="ECO:0000256" key="2">
    <source>
        <dbReference type="ARBA" id="ARBA00007079"/>
    </source>
</evidence>
<feature type="transmembrane region" description="Helical" evidence="10">
    <location>
        <begin position="110"/>
        <end position="126"/>
    </location>
</feature>
<keyword evidence="12" id="KW-1185">Reference proteome</keyword>
<sequence>MQDLKVSMAETDTSSNRCSWKMRFVCFADRVKRFPGLAWRATWKVGKENPRRVVHSFKVGMALTLVSLLFLMEPLFEGIGKNAIWAVMTVVVVMEFTVGATLCKGLNRGLGTLLAGSLAFFIEYVADSPGRIFRAVFIGVAVFMLGAMTTYVRFIPYIKKNYDYGVLIFLLTFNLITVSSYRMDNVWNIAKDRISTIAIGCGICLVMSILVFPNWSGEDLHNNTISKFEGLANSIQVCVKEYFYDSTKSACQDDSSKDPIYEGYKAVLDSKTTDETLALQASWEPRYSRYCHRIPWHQYARVGAALRYFSYTVVALHGCLQSEIQTPKSIRALYKDSCIRLGEEVSKVLRELSNSIRNKRQFSPQKLSDNLKKALEDLDNALKSQPQLVLGSRNGRTKNTPVQAAPHPDQKLEEDSRSSLPSVKNIDSSSSRGCKSKEHSRELPKKVLRPQLSMTAIVSLEFSEALPFAAFTSLLVEMVAKLDRVMDEVEDLGRMAHFREFIEDDDDEIVVTCEKPKTNIAQNGLPSCGTE</sequence>
<keyword evidence="6" id="KW-0406">Ion transport</keyword>
<proteinExistence type="inferred from homology"/>
<evidence type="ECO:0000313" key="11">
    <source>
        <dbReference type="EMBL" id="KAK7357936.1"/>
    </source>
</evidence>
<evidence type="ECO:0000256" key="4">
    <source>
        <dbReference type="ARBA" id="ARBA00022692"/>
    </source>
</evidence>
<evidence type="ECO:0000256" key="6">
    <source>
        <dbReference type="ARBA" id="ARBA00023065"/>
    </source>
</evidence>
<feature type="compositionally biased region" description="Basic and acidic residues" evidence="9">
    <location>
        <begin position="408"/>
        <end position="417"/>
    </location>
</feature>
<keyword evidence="8" id="KW-0407">Ion channel</keyword>
<comment type="similarity">
    <text evidence="2">Belongs to the aromatic acid exporter (TC 2.A.85) family.</text>
</comment>
<dbReference type="Pfam" id="PF11744">
    <property type="entry name" value="ALMT"/>
    <property type="match status" value="1"/>
</dbReference>
<evidence type="ECO:0000256" key="5">
    <source>
        <dbReference type="ARBA" id="ARBA00022989"/>
    </source>
</evidence>
<comment type="caution">
    <text evidence="11">The sequence shown here is derived from an EMBL/GenBank/DDBJ whole genome shotgun (WGS) entry which is preliminary data.</text>
</comment>
<feature type="transmembrane region" description="Helical" evidence="10">
    <location>
        <begin position="53"/>
        <end position="71"/>
    </location>
</feature>
<gene>
    <name evidence="11" type="ORF">VNO80_17233</name>
</gene>
<dbReference type="PANTHER" id="PTHR31086">
    <property type="entry name" value="ALUMINUM-ACTIVATED MALATE TRANSPORTER 10"/>
    <property type="match status" value="1"/>
</dbReference>
<evidence type="ECO:0000256" key="10">
    <source>
        <dbReference type="SAM" id="Phobius"/>
    </source>
</evidence>
<dbReference type="InterPro" id="IPR020966">
    <property type="entry name" value="ALMT"/>
</dbReference>
<feature type="compositionally biased region" description="Polar residues" evidence="9">
    <location>
        <begin position="418"/>
        <end position="433"/>
    </location>
</feature>
<keyword evidence="3" id="KW-0813">Transport</keyword>